<dbReference type="Gene3D" id="3.30.200.20">
    <property type="entry name" value="Phosphorylase Kinase, domain 1"/>
    <property type="match status" value="1"/>
</dbReference>
<dbReference type="PANTHER" id="PTHR21064">
    <property type="entry name" value="AMINOGLYCOSIDE PHOSPHOTRANSFERASE DOMAIN-CONTAINING PROTEIN-RELATED"/>
    <property type="match status" value="1"/>
</dbReference>
<comment type="caution">
    <text evidence="3">The sequence shown here is derived from an EMBL/GenBank/DDBJ whole genome shotgun (WGS) entry which is preliminary data.</text>
</comment>
<dbReference type="InterPro" id="IPR050249">
    <property type="entry name" value="Pseudomonas-type_ThrB"/>
</dbReference>
<protein>
    <recommendedName>
        <fullName evidence="2">Aminoglycoside phosphotransferase domain-containing protein</fullName>
    </recommendedName>
</protein>
<dbReference type="InterPro" id="IPR011009">
    <property type="entry name" value="Kinase-like_dom_sf"/>
</dbReference>
<reference evidence="3 4" key="1">
    <citation type="journal article" date="2021" name="Int. J. Syst. Evol. Microbiol.">
        <title>Reticulibacter mediterranei gen. nov., sp. nov., within the new family Reticulibacteraceae fam. nov., and Ktedonospora formicarum gen. nov., sp. nov., Ktedonobacter robiniae sp. nov., Dictyobacter formicarum sp. nov. and Dictyobacter arantiisoli sp. nov., belonging to the class Ktedonobacteria.</title>
        <authorList>
            <person name="Yabe S."/>
            <person name="Zheng Y."/>
            <person name="Wang C.M."/>
            <person name="Sakai Y."/>
            <person name="Abe K."/>
            <person name="Yokota A."/>
            <person name="Donadio S."/>
            <person name="Cavaletti L."/>
            <person name="Monciardini P."/>
        </authorList>
    </citation>
    <scope>NUCLEOTIDE SEQUENCE [LARGE SCALE GENOMIC DNA]</scope>
    <source>
        <strain evidence="3 4">SOSP1-9</strain>
    </source>
</reference>
<dbReference type="Pfam" id="PF01636">
    <property type="entry name" value="APH"/>
    <property type="match status" value="1"/>
</dbReference>
<dbReference type="InterPro" id="IPR002575">
    <property type="entry name" value="Aminoglycoside_PTrfase"/>
</dbReference>
<name>A0ABQ3VU20_9CHLR</name>
<proteinExistence type="inferred from homology"/>
<dbReference type="Gene3D" id="3.90.1200.10">
    <property type="match status" value="1"/>
</dbReference>
<dbReference type="SUPFAM" id="SSF56112">
    <property type="entry name" value="Protein kinase-like (PK-like)"/>
    <property type="match status" value="1"/>
</dbReference>
<gene>
    <name evidence="3" type="ORF">KSZ_73830</name>
</gene>
<evidence type="ECO:0000256" key="1">
    <source>
        <dbReference type="ARBA" id="ARBA00038240"/>
    </source>
</evidence>
<organism evidence="3 4">
    <name type="scientific">Dictyobacter formicarum</name>
    <dbReference type="NCBI Taxonomy" id="2778368"/>
    <lineage>
        <taxon>Bacteria</taxon>
        <taxon>Bacillati</taxon>
        <taxon>Chloroflexota</taxon>
        <taxon>Ktedonobacteria</taxon>
        <taxon>Ktedonobacterales</taxon>
        <taxon>Dictyobacteraceae</taxon>
        <taxon>Dictyobacter</taxon>
    </lineage>
</organism>
<sequence length="352" mass="39821">MPMPENAFSPLPFDITEKAFSLPVTHSTLAAQGVLSLVRTVYPFLEAAGCTLIRMGWNDTYRITTTTNSIYMVRIYGVDRHTLSAIQYELDLLLHLAQLGVSVSLPIARPDGLLITPISVPEGRRYVVLFTAAPGRVPEPFPLGNAEQSIYFGQSLAMLHTAADTFDSTHERPALDLRYLLDRSLAQLQPFLKQRIDDWDYLLDIANEIRMCFADPIGNHLDWGPIHGDAFSANATLAGDRVTWFDFDLCGPGWRVFDLAGAYGSAMGQDRTDEERQQVWLSFLEGYREKRQVTEETLAFIPTMHMLLLVYFMAVNLEKGPLYGFQWFGSDAYFDAHFKELRSLPFEMSKIE</sequence>
<dbReference type="Proteomes" id="UP000635565">
    <property type="component" value="Unassembled WGS sequence"/>
</dbReference>
<evidence type="ECO:0000259" key="2">
    <source>
        <dbReference type="Pfam" id="PF01636"/>
    </source>
</evidence>
<feature type="domain" description="Aminoglycoside phosphotransferase" evidence="2">
    <location>
        <begin position="51"/>
        <end position="289"/>
    </location>
</feature>
<evidence type="ECO:0000313" key="3">
    <source>
        <dbReference type="EMBL" id="GHO89377.1"/>
    </source>
</evidence>
<comment type="similarity">
    <text evidence="1">Belongs to the pseudomonas-type ThrB family.</text>
</comment>
<keyword evidence="4" id="KW-1185">Reference proteome</keyword>
<dbReference type="EMBL" id="BNJJ01000036">
    <property type="protein sequence ID" value="GHO89377.1"/>
    <property type="molecule type" value="Genomic_DNA"/>
</dbReference>
<evidence type="ECO:0000313" key="4">
    <source>
        <dbReference type="Proteomes" id="UP000635565"/>
    </source>
</evidence>
<dbReference type="PANTHER" id="PTHR21064:SF6">
    <property type="entry name" value="AMINOGLYCOSIDE PHOSPHOTRANSFERASE DOMAIN-CONTAINING PROTEIN"/>
    <property type="match status" value="1"/>
</dbReference>
<accession>A0ABQ3VU20</accession>